<dbReference type="RefSeq" id="WP_126121310.1">
    <property type="nucleotide sequence ID" value="NZ_RXHJ01000014.1"/>
</dbReference>
<dbReference type="OrthoDB" id="4428158at2"/>
<sequence>MTPPLAAEQLLLIADQFCRTHQVQIRDFSGLVAAAAVPGARIDGVPVHGDPYAAGEALAVAVTRLEPLSKLNKEFGAACRDIYHRLAS</sequence>
<dbReference type="AlphaFoldDB" id="A0A3S0BFE4"/>
<evidence type="ECO:0000313" key="2">
    <source>
        <dbReference type="Proteomes" id="UP000274907"/>
    </source>
</evidence>
<dbReference type="Proteomes" id="UP000274907">
    <property type="component" value="Unassembled WGS sequence"/>
</dbReference>
<accession>A0A3S0BFE4</accession>
<evidence type="ECO:0000313" key="1">
    <source>
        <dbReference type="EMBL" id="RSZ61924.1"/>
    </source>
</evidence>
<name>A0A3S0BFE4_9CORY</name>
<proteinExistence type="predicted"/>
<comment type="caution">
    <text evidence="1">The sequence shown here is derived from an EMBL/GenBank/DDBJ whole genome shotgun (WGS) entry which is preliminary data.</text>
</comment>
<reference evidence="1 2" key="1">
    <citation type="submission" date="2018-12" db="EMBL/GenBank/DDBJ databases">
        <title>YIM 101343 draft genome.</title>
        <authorList>
            <person name="Chen X."/>
        </authorList>
    </citation>
    <scope>NUCLEOTIDE SEQUENCE [LARGE SCALE GENOMIC DNA]</scope>
    <source>
        <strain evidence="1 2">YIM 101343</strain>
    </source>
</reference>
<gene>
    <name evidence="1" type="ORF">EAH68_10600</name>
</gene>
<protein>
    <submittedName>
        <fullName evidence="1">TetR family transcriptional regulator</fullName>
    </submittedName>
</protein>
<dbReference type="EMBL" id="RXHJ01000014">
    <property type="protein sequence ID" value="RSZ61924.1"/>
    <property type="molecule type" value="Genomic_DNA"/>
</dbReference>
<organism evidence="1 2">
    <name type="scientific">Corynebacterium hylobatis</name>
    <dbReference type="NCBI Taxonomy" id="1859290"/>
    <lineage>
        <taxon>Bacteria</taxon>
        <taxon>Bacillati</taxon>
        <taxon>Actinomycetota</taxon>
        <taxon>Actinomycetes</taxon>
        <taxon>Mycobacteriales</taxon>
        <taxon>Corynebacteriaceae</taxon>
        <taxon>Corynebacterium</taxon>
    </lineage>
</organism>
<keyword evidence="2" id="KW-1185">Reference proteome</keyword>